<keyword evidence="4" id="KW-0804">Transcription</keyword>
<reference evidence="7 8" key="3">
    <citation type="journal article" date="2016" name="Sci. Rep.">
        <title>Genome-wide diversity and gene expression profiling of Babesia microti isolates identify polymorphic genes that mediate host-pathogen interactions.</title>
        <authorList>
            <person name="Silva J.C."/>
            <person name="Cornillot E."/>
            <person name="McCracken C."/>
            <person name="Usmani-Brown S."/>
            <person name="Dwivedi A."/>
            <person name="Ifeonu O.O."/>
            <person name="Crabtree J."/>
            <person name="Gotia H.T."/>
            <person name="Virji A.Z."/>
            <person name="Reynes C."/>
            <person name="Colinge J."/>
            <person name="Kumar V."/>
            <person name="Lawres L."/>
            <person name="Pazzi J.E."/>
            <person name="Pablo J.V."/>
            <person name="Hung C."/>
            <person name="Brancato J."/>
            <person name="Kumari P."/>
            <person name="Orvis J."/>
            <person name="Tretina K."/>
            <person name="Chibucos M."/>
            <person name="Ott S."/>
            <person name="Sadzewicz L."/>
            <person name="Sengamalay N."/>
            <person name="Shetty A.C."/>
            <person name="Su Q."/>
            <person name="Tallon L."/>
            <person name="Fraser C.M."/>
            <person name="Frutos R."/>
            <person name="Molina D.M."/>
            <person name="Krause P.J."/>
            <person name="Ben Mamoun C."/>
        </authorList>
    </citation>
    <scope>NUCLEOTIDE SEQUENCE [LARGE SCALE GENOMIC DNA]</scope>
    <source>
        <strain evidence="7 8">RI</strain>
    </source>
</reference>
<reference evidence="7 8" key="1">
    <citation type="journal article" date="2012" name="Nucleic Acids Res.">
        <title>Sequencing of the smallest Apicomplexan genome from the human pathogen Babesia microti.</title>
        <authorList>
            <person name="Cornillot E."/>
            <person name="Hadj-Kaddour K."/>
            <person name="Dassouli A."/>
            <person name="Noel B."/>
            <person name="Ranwez V."/>
            <person name="Vacherie B."/>
            <person name="Augagneur Y."/>
            <person name="Bres V."/>
            <person name="Duclos A."/>
            <person name="Randazzo S."/>
            <person name="Carcy B."/>
            <person name="Debierre-Grockiego F."/>
            <person name="Delbecq S."/>
            <person name="Moubri-Menage K."/>
            <person name="Shams-Eldin H."/>
            <person name="Usmani-Brown S."/>
            <person name="Bringaud F."/>
            <person name="Wincker P."/>
            <person name="Vivares C.P."/>
            <person name="Schwarz R.T."/>
            <person name="Schetters T.P."/>
            <person name="Krause P.J."/>
            <person name="Gorenflot A."/>
            <person name="Berry V."/>
            <person name="Barbe V."/>
            <person name="Ben Mamoun C."/>
        </authorList>
    </citation>
    <scope>NUCLEOTIDE SEQUENCE [LARGE SCALE GENOMIC DNA]</scope>
    <source>
        <strain evidence="7 8">RI</strain>
    </source>
</reference>
<organism evidence="7 8">
    <name type="scientific">Babesia microti (strain RI)</name>
    <dbReference type="NCBI Taxonomy" id="1133968"/>
    <lineage>
        <taxon>Eukaryota</taxon>
        <taxon>Sar</taxon>
        <taxon>Alveolata</taxon>
        <taxon>Apicomplexa</taxon>
        <taxon>Aconoidasida</taxon>
        <taxon>Piroplasmida</taxon>
        <taxon>Babesiidae</taxon>
        <taxon>Babesia</taxon>
    </lineage>
</organism>
<dbReference type="KEGG" id="bmic:BmR1_04g07020"/>
<dbReference type="InterPro" id="IPR001471">
    <property type="entry name" value="AP2/ERF_dom"/>
</dbReference>
<keyword evidence="5" id="KW-0539">Nucleus</keyword>
<dbReference type="Gene3D" id="1.20.5.2050">
    <property type="match status" value="1"/>
</dbReference>
<dbReference type="OrthoDB" id="372718at2759"/>
<reference evidence="7 8" key="2">
    <citation type="journal article" date="2013" name="PLoS ONE">
        <title>Whole genome mapping and re-organization of the nuclear and mitochondrial genomes of Babesia microti isolates.</title>
        <authorList>
            <person name="Cornillot E."/>
            <person name="Dassouli A."/>
            <person name="Garg A."/>
            <person name="Pachikara N."/>
            <person name="Randazzo S."/>
            <person name="Depoix D."/>
            <person name="Carcy B."/>
            <person name="Delbecq S."/>
            <person name="Frutos R."/>
            <person name="Silva J.C."/>
            <person name="Sutton R."/>
            <person name="Krause P.J."/>
            <person name="Mamoun C.B."/>
        </authorList>
    </citation>
    <scope>NUCLEOTIDE SEQUENCE [LARGE SCALE GENOMIC DNA]</scope>
    <source>
        <strain evidence="7 8">RI</strain>
    </source>
</reference>
<dbReference type="EMBL" id="LN871599">
    <property type="protein sequence ID" value="CCF75599.1"/>
    <property type="molecule type" value="Genomic_DNA"/>
</dbReference>
<dbReference type="GeneID" id="24426051"/>
<evidence type="ECO:0000313" key="7">
    <source>
        <dbReference type="EMBL" id="CCF75599.1"/>
    </source>
</evidence>
<keyword evidence="8" id="KW-1185">Reference proteome</keyword>
<gene>
    <name evidence="7" type="ORF">BmR1_04g07020</name>
</gene>
<dbReference type="GO" id="GO:0005634">
    <property type="term" value="C:nucleus"/>
    <property type="evidence" value="ECO:0007669"/>
    <property type="project" value="UniProtKB-SubCell"/>
</dbReference>
<sequence length="435" mass="49412">MYSDDQSPMSWLSGLLTGGRQTGDSFDGNCSRNSIETVYHPESNFLGRDKDKPDRLDMMGEEICPDKLFDTKSKRLDTFLEEDSNLFTPHRESVYSDYNYYPYHHQHLPSLNKLNPFSLCQPVLESQFRFVSSLLYPSKLEKRTAPTPSLSSMSPTSTNTGGVYDPLMMPFLPQIHQHYYTNSNSPMDYTATNSNTTSVGSNNTDCGFGGLDRKLQISLQPHVKRKVGHSNLRPANAILLDEHFDNILFSDRHKMHKMHSLHNIEIPDTPVNSVVRYHKEESNNLQNSEGYNSPLFNTPSTSTGNSMDFLTYRVTRSGKRKGYTEFASEMNDIRTVSTASGDGSVSNSMCDSMSVSEASEDAYIKSGRGRRTRRLYDDKGTKISGVWYDASRHLWRVVYLKGDKRKTKGFSILKLGFEQARRQAIAFRQQMAPQK</sequence>
<evidence type="ECO:0000256" key="3">
    <source>
        <dbReference type="ARBA" id="ARBA00023125"/>
    </source>
</evidence>
<evidence type="ECO:0000313" key="8">
    <source>
        <dbReference type="Proteomes" id="UP000002899"/>
    </source>
</evidence>
<dbReference type="GO" id="GO:0003677">
    <property type="term" value="F:DNA binding"/>
    <property type="evidence" value="ECO:0007669"/>
    <property type="project" value="UniProtKB-KW"/>
</dbReference>
<dbReference type="Proteomes" id="UP000002899">
    <property type="component" value="Chromosome IV"/>
</dbReference>
<dbReference type="GO" id="GO:0003700">
    <property type="term" value="F:DNA-binding transcription factor activity"/>
    <property type="evidence" value="ECO:0007669"/>
    <property type="project" value="InterPro"/>
</dbReference>
<dbReference type="RefSeq" id="XP_012650007.1">
    <property type="nucleotide sequence ID" value="XM_012794553.1"/>
</dbReference>
<proteinExistence type="predicted"/>
<protein>
    <recommendedName>
        <fullName evidence="6">AP2/ERF domain-containing protein</fullName>
    </recommendedName>
</protein>
<evidence type="ECO:0000256" key="4">
    <source>
        <dbReference type="ARBA" id="ARBA00023163"/>
    </source>
</evidence>
<evidence type="ECO:0000256" key="2">
    <source>
        <dbReference type="ARBA" id="ARBA00023015"/>
    </source>
</evidence>
<dbReference type="VEuPathDB" id="PiroplasmaDB:BmR1_04g07020"/>
<comment type="subcellular location">
    <subcellularLocation>
        <location evidence="1">Nucleus</location>
    </subcellularLocation>
</comment>
<accession>I7I9T5</accession>
<name>I7I9T5_BABMR</name>
<evidence type="ECO:0000256" key="5">
    <source>
        <dbReference type="ARBA" id="ARBA00023242"/>
    </source>
</evidence>
<dbReference type="Pfam" id="PF00847">
    <property type="entry name" value="AP2"/>
    <property type="match status" value="1"/>
</dbReference>
<dbReference type="AlphaFoldDB" id="I7I9T5"/>
<feature type="domain" description="AP2/ERF" evidence="6">
    <location>
        <begin position="381"/>
        <end position="431"/>
    </location>
</feature>
<evidence type="ECO:0000256" key="1">
    <source>
        <dbReference type="ARBA" id="ARBA00004123"/>
    </source>
</evidence>
<keyword evidence="2" id="KW-0805">Transcription regulation</keyword>
<keyword evidence="3" id="KW-0238">DNA-binding</keyword>
<evidence type="ECO:0000259" key="6">
    <source>
        <dbReference type="Pfam" id="PF00847"/>
    </source>
</evidence>